<dbReference type="EMBL" id="GU595417">
    <property type="protein sequence ID" value="QXM18127.1"/>
    <property type="molecule type" value="Genomic_DNA"/>
</dbReference>
<accession>A0A8F5PPE9</accession>
<protein>
    <submittedName>
        <fullName evidence="1">Uncharacterized protein</fullName>
    </submittedName>
</protein>
<proteinExistence type="predicted"/>
<evidence type="ECO:0000313" key="1">
    <source>
        <dbReference type="EMBL" id="QXM18127.1"/>
    </source>
</evidence>
<keyword evidence="2" id="KW-1185">Reference proteome</keyword>
<dbReference type="Proteomes" id="UP000011293">
    <property type="component" value="Segment"/>
</dbReference>
<gene>
    <name evidence="1" type="ORF">UAB78_025</name>
</gene>
<evidence type="ECO:0000313" key="2">
    <source>
        <dbReference type="Proteomes" id="UP000011293"/>
    </source>
</evidence>
<organism evidence="1 2">
    <name type="scientific">Escherichia phage UAB_Phi78</name>
    <dbReference type="NCBI Taxonomy" id="979726"/>
    <lineage>
        <taxon>Viruses</taxon>
        <taxon>Duplodnaviria</taxon>
        <taxon>Heunggongvirae</taxon>
        <taxon>Uroviricota</taxon>
        <taxon>Caudoviricetes</taxon>
        <taxon>Autographivirales</taxon>
        <taxon>Autosignataviridae</taxon>
        <taxon>Molineuxvirinae</taxon>
        <taxon>Zindervirus</taxon>
        <taxon>Zindervirus UAB78</taxon>
    </lineage>
</organism>
<sequence>MDKMVSSYLGDTIEERILIGDNATINRRRI</sequence>
<reference evidence="1" key="1">
    <citation type="submission" date="2021-07" db="EMBL/GenBank/DDBJ databases">
        <title>New enterobacteriophages and their use to control Salmonella enterica.</title>
        <authorList>
            <person name="Spricigo D.A."/>
            <person name="Bardina C."/>
            <person name="Cortes M.P."/>
            <person name="Llagostera M."/>
        </authorList>
    </citation>
    <scope>NUCLEOTIDE SEQUENCE</scope>
</reference>
<name>A0A8F5PPE9_9CAUD</name>